<evidence type="ECO:0000313" key="2">
    <source>
        <dbReference type="EMBL" id="MFC5498100.1"/>
    </source>
</evidence>
<accession>A0ABW0NDS8</accession>
<name>A0ABW0NDS8_9BURK</name>
<evidence type="ECO:0000313" key="3">
    <source>
        <dbReference type="Proteomes" id="UP001596037"/>
    </source>
</evidence>
<keyword evidence="3" id="KW-1185">Reference proteome</keyword>
<feature type="region of interest" description="Disordered" evidence="1">
    <location>
        <begin position="83"/>
        <end position="102"/>
    </location>
</feature>
<gene>
    <name evidence="2" type="ORF">ACFPOE_11190</name>
</gene>
<dbReference type="RefSeq" id="WP_376850162.1">
    <property type="nucleotide sequence ID" value="NZ_JBHSMF010000006.1"/>
</dbReference>
<comment type="caution">
    <text evidence="2">The sequence shown here is derived from an EMBL/GenBank/DDBJ whole genome shotgun (WGS) entry which is preliminary data.</text>
</comment>
<protein>
    <submittedName>
        <fullName evidence="2">Uncharacterized protein</fullName>
    </submittedName>
</protein>
<evidence type="ECO:0000256" key="1">
    <source>
        <dbReference type="SAM" id="MobiDB-lite"/>
    </source>
</evidence>
<reference evidence="3" key="1">
    <citation type="journal article" date="2019" name="Int. J. Syst. Evol. Microbiol.">
        <title>The Global Catalogue of Microorganisms (GCM) 10K type strain sequencing project: providing services to taxonomists for standard genome sequencing and annotation.</title>
        <authorList>
            <consortium name="The Broad Institute Genomics Platform"/>
            <consortium name="The Broad Institute Genome Sequencing Center for Infectious Disease"/>
            <person name="Wu L."/>
            <person name="Ma J."/>
        </authorList>
    </citation>
    <scope>NUCLEOTIDE SEQUENCE [LARGE SCALE GENOMIC DNA]</scope>
    <source>
        <strain evidence="3">CCUG 57401</strain>
    </source>
</reference>
<organism evidence="2 3">
    <name type="scientific">Caenimonas terrae</name>
    <dbReference type="NCBI Taxonomy" id="696074"/>
    <lineage>
        <taxon>Bacteria</taxon>
        <taxon>Pseudomonadati</taxon>
        <taxon>Pseudomonadota</taxon>
        <taxon>Betaproteobacteria</taxon>
        <taxon>Burkholderiales</taxon>
        <taxon>Comamonadaceae</taxon>
        <taxon>Caenimonas</taxon>
    </lineage>
</organism>
<dbReference type="Proteomes" id="UP001596037">
    <property type="component" value="Unassembled WGS sequence"/>
</dbReference>
<dbReference type="EMBL" id="JBHSMF010000006">
    <property type="protein sequence ID" value="MFC5498100.1"/>
    <property type="molecule type" value="Genomic_DNA"/>
</dbReference>
<feature type="region of interest" description="Disordered" evidence="1">
    <location>
        <begin position="1"/>
        <end position="55"/>
    </location>
</feature>
<proteinExistence type="predicted"/>
<sequence length="205" mass="23049">MATIPKKPWAGFSRSEPKKPQSATPAQPVRRSADTINPYLPGDPIPKPEAVEKDTDTTWAEFADLQAVQNRGFADTAPASRTMRDADERSYAPTTPAPLQNLHARPATPVRKELTVVEVMVEARKNNRVCPKPAKWQELFEMLPDRRHAEPAPPLVGAAWNDTPSIPKRMCFREHIEWAAAHGALQQIYTFMKNLPESDWHHMGD</sequence>